<reference evidence="3" key="1">
    <citation type="submission" date="2016-06" db="UniProtKB">
        <authorList>
            <consortium name="WormBaseParasite"/>
        </authorList>
    </citation>
    <scope>IDENTIFICATION</scope>
</reference>
<dbReference type="Proteomes" id="UP000279833">
    <property type="component" value="Unassembled WGS sequence"/>
</dbReference>
<evidence type="ECO:0000313" key="2">
    <source>
        <dbReference type="Proteomes" id="UP000279833"/>
    </source>
</evidence>
<dbReference type="STRING" id="6186.A0A183L7K0"/>
<keyword evidence="2" id="KW-1185">Reference proteome</keyword>
<dbReference type="WBParaSite" id="SCUD_0002332301-mRNA-1">
    <property type="protein sequence ID" value="SCUD_0002332301-mRNA-1"/>
    <property type="gene ID" value="SCUD_0002332301"/>
</dbReference>
<evidence type="ECO:0000313" key="3">
    <source>
        <dbReference type="WBParaSite" id="SCUD_0002332301-mRNA-1"/>
    </source>
</evidence>
<sequence>RILVAAEYISTSGLPIIASNILYSNHPRIANLNSHIPLPSYGPTVHSEFFNTVFNLIQCQIHCCSILFQRHGFKSFKSVSFSGSHITPTKSRITGQSSSSPSGILTSTLPKTTLMMSKSNEVVTSSHSVSSVSMESSGSETSGLKFLYLIRHLIMSLSVLMSDELKYLKVHVHLTFNSPNLNDNSTVLTFGVLITLANSLGSLSSKVSLSFFHSYYVPVFSLFQDISYLLVVSTFLTLH</sequence>
<proteinExistence type="predicted"/>
<dbReference type="EMBL" id="UZAK01053702">
    <property type="protein sequence ID" value="VDP82414.1"/>
    <property type="molecule type" value="Genomic_DNA"/>
</dbReference>
<accession>A0A183L7K0</accession>
<dbReference type="AlphaFoldDB" id="A0A183L7K0"/>
<organism evidence="3">
    <name type="scientific">Schistosoma curassoni</name>
    <dbReference type="NCBI Taxonomy" id="6186"/>
    <lineage>
        <taxon>Eukaryota</taxon>
        <taxon>Metazoa</taxon>
        <taxon>Spiralia</taxon>
        <taxon>Lophotrochozoa</taxon>
        <taxon>Platyhelminthes</taxon>
        <taxon>Trematoda</taxon>
        <taxon>Digenea</taxon>
        <taxon>Strigeidida</taxon>
        <taxon>Schistosomatoidea</taxon>
        <taxon>Schistosomatidae</taxon>
        <taxon>Schistosoma</taxon>
    </lineage>
</organism>
<reference evidence="1 2" key="2">
    <citation type="submission" date="2018-11" db="EMBL/GenBank/DDBJ databases">
        <authorList>
            <consortium name="Pathogen Informatics"/>
        </authorList>
    </citation>
    <scope>NUCLEOTIDE SEQUENCE [LARGE SCALE GENOMIC DNA]</scope>
    <source>
        <strain evidence="1">Dakar</strain>
        <strain evidence="2">Dakar, Senegal</strain>
    </source>
</reference>
<gene>
    <name evidence="1" type="ORF">SCUD_LOCUS23320</name>
</gene>
<evidence type="ECO:0000313" key="1">
    <source>
        <dbReference type="EMBL" id="VDP82414.1"/>
    </source>
</evidence>
<protein>
    <submittedName>
        <fullName evidence="3">Pecanex-like protein</fullName>
    </submittedName>
</protein>
<name>A0A183L7K0_9TREM</name>